<dbReference type="InterPro" id="IPR014917">
    <property type="entry name" value="DUF1800"/>
</dbReference>
<gene>
    <name evidence="1" type="ORF">Ga0080559_TMP2069</name>
</gene>
<evidence type="ECO:0000313" key="1">
    <source>
        <dbReference type="EMBL" id="APX22865.1"/>
    </source>
</evidence>
<evidence type="ECO:0008006" key="3">
    <source>
        <dbReference type="Google" id="ProtNLM"/>
    </source>
</evidence>
<organism evidence="1 2">
    <name type="scientific">Salipiger profundus</name>
    <dbReference type="NCBI Taxonomy" id="1229727"/>
    <lineage>
        <taxon>Bacteria</taxon>
        <taxon>Pseudomonadati</taxon>
        <taxon>Pseudomonadota</taxon>
        <taxon>Alphaproteobacteria</taxon>
        <taxon>Rhodobacterales</taxon>
        <taxon>Roseobacteraceae</taxon>
        <taxon>Salipiger</taxon>
    </lineage>
</organism>
<sequence length="463" mass="51266">MPAFDPVLADIRFGCGLSPYIPPPADAEALIGSLTAPDGAAERHEVEDFETFMARMIDYNEQLRIRRKTRGTPEAEAATKQIRVLNKHARIAQMTWMAQQMARRTTTATPFRERLAGFWADHFTVVGKAGLTRRGASPYVESAIRPHLAGKFETLLIAAVTHPMMVIYLDQRNSMGPNSPRALKRDAASGLNENLAREILELHTMGPDGPYTQTDVRELAELLTGLTMQVPAGRKFRRDYAEPGAETVLGKTYGGDPAKFTDIWHALEDIARHPATARHLARKLARHFVSDTPDPALVTAIETALLDSEMDLTQAYRAMVTHPAAWSTERPNVKRPFEFVSSALRALAMPPKLLLGLDERRFKQRIQRPMVLMGHAWERPDGPDGLEEADDAWITPQGLAARLQWAVSMPQVLMPGKLPDPRIFVKQALADRATPAVHFAAKAAESRADGVGLVLASPAFQRM</sequence>
<keyword evidence="2" id="KW-1185">Reference proteome</keyword>
<dbReference type="RefSeq" id="WP_076623071.1">
    <property type="nucleotide sequence ID" value="NZ_BMEW01000004.1"/>
</dbReference>
<dbReference type="EMBL" id="CP014796">
    <property type="protein sequence ID" value="APX22865.1"/>
    <property type="molecule type" value="Genomic_DNA"/>
</dbReference>
<name>A0A1U7D470_9RHOB</name>
<evidence type="ECO:0000313" key="2">
    <source>
        <dbReference type="Proteomes" id="UP000186559"/>
    </source>
</evidence>
<protein>
    <recommendedName>
        <fullName evidence="3">DUF1800 domain-containing protein</fullName>
    </recommendedName>
</protein>
<dbReference type="STRING" id="1229727.Ga0080559_TMP2069"/>
<dbReference type="Pfam" id="PF08811">
    <property type="entry name" value="DUF1800"/>
    <property type="match status" value="1"/>
</dbReference>
<dbReference type="OrthoDB" id="9772295at2"/>
<reference evidence="1 2" key="1">
    <citation type="submission" date="2016-03" db="EMBL/GenBank/DDBJ databases">
        <title>Deep-sea bacteria in the southern Pacific.</title>
        <authorList>
            <person name="Tang K."/>
        </authorList>
    </citation>
    <scope>NUCLEOTIDE SEQUENCE [LARGE SCALE GENOMIC DNA]</scope>
    <source>
        <strain evidence="1 2">JLT2016</strain>
    </source>
</reference>
<dbReference type="Proteomes" id="UP000186559">
    <property type="component" value="Chromosome"/>
</dbReference>
<dbReference type="AlphaFoldDB" id="A0A1U7D470"/>
<dbReference type="KEGG" id="tpro:Ga0080559_TMP2069"/>
<accession>A0A1U7D470</accession>
<proteinExistence type="predicted"/>